<name>A0A1H0VDV8_9PSEU</name>
<protein>
    <submittedName>
        <fullName evidence="3">Pimeloyl-ACP methyl ester carboxylesterase</fullName>
    </submittedName>
</protein>
<proteinExistence type="predicted"/>
<dbReference type="STRING" id="641025.SAMN05421507_11449"/>
<dbReference type="SUPFAM" id="SSF53474">
    <property type="entry name" value="alpha/beta-Hydrolases"/>
    <property type="match status" value="1"/>
</dbReference>
<feature type="domain" description="AB hydrolase-1" evidence="2">
    <location>
        <begin position="35"/>
        <end position="176"/>
    </location>
</feature>
<dbReference type="Gene3D" id="3.40.50.1820">
    <property type="entry name" value="alpha/beta hydrolase"/>
    <property type="match status" value="1"/>
</dbReference>
<dbReference type="PRINTS" id="PR00111">
    <property type="entry name" value="ABHYDROLASE"/>
</dbReference>
<evidence type="ECO:0000313" key="4">
    <source>
        <dbReference type="Proteomes" id="UP000199691"/>
    </source>
</evidence>
<gene>
    <name evidence="3" type="ORF">SAMN05421507_11449</name>
</gene>
<dbReference type="EMBL" id="FNIX01000014">
    <property type="protein sequence ID" value="SDP76533.1"/>
    <property type="molecule type" value="Genomic_DNA"/>
</dbReference>
<reference evidence="4" key="1">
    <citation type="submission" date="2016-10" db="EMBL/GenBank/DDBJ databases">
        <authorList>
            <person name="Varghese N."/>
            <person name="Submissions S."/>
        </authorList>
    </citation>
    <scope>NUCLEOTIDE SEQUENCE [LARGE SCALE GENOMIC DNA]</scope>
    <source>
        <strain evidence="4">CGMCC 4.6609</strain>
    </source>
</reference>
<dbReference type="PRINTS" id="PR00412">
    <property type="entry name" value="EPOXHYDRLASE"/>
</dbReference>
<dbReference type="GO" id="GO:0016787">
    <property type="term" value="F:hydrolase activity"/>
    <property type="evidence" value="ECO:0007669"/>
    <property type="project" value="UniProtKB-KW"/>
</dbReference>
<dbReference type="InterPro" id="IPR029058">
    <property type="entry name" value="AB_hydrolase_fold"/>
</dbReference>
<dbReference type="Pfam" id="PF00561">
    <property type="entry name" value="Abhydrolase_1"/>
    <property type="match status" value="1"/>
</dbReference>
<evidence type="ECO:0000259" key="2">
    <source>
        <dbReference type="Pfam" id="PF00561"/>
    </source>
</evidence>
<keyword evidence="4" id="KW-1185">Reference proteome</keyword>
<organism evidence="3 4">
    <name type="scientific">Lentzea jiangxiensis</name>
    <dbReference type="NCBI Taxonomy" id="641025"/>
    <lineage>
        <taxon>Bacteria</taxon>
        <taxon>Bacillati</taxon>
        <taxon>Actinomycetota</taxon>
        <taxon>Actinomycetes</taxon>
        <taxon>Pseudonocardiales</taxon>
        <taxon>Pseudonocardiaceae</taxon>
        <taxon>Lentzea</taxon>
    </lineage>
</organism>
<dbReference type="AlphaFoldDB" id="A0A1H0VDV8"/>
<dbReference type="RefSeq" id="WP_090101740.1">
    <property type="nucleotide sequence ID" value="NZ_FNIX01000014.1"/>
</dbReference>
<dbReference type="InterPro" id="IPR000639">
    <property type="entry name" value="Epox_hydrolase-like"/>
</dbReference>
<dbReference type="InterPro" id="IPR000073">
    <property type="entry name" value="AB_hydrolase_1"/>
</dbReference>
<evidence type="ECO:0000313" key="3">
    <source>
        <dbReference type="EMBL" id="SDP76533.1"/>
    </source>
</evidence>
<keyword evidence="1" id="KW-0378">Hydrolase</keyword>
<dbReference type="PANTHER" id="PTHR43329">
    <property type="entry name" value="EPOXIDE HYDROLASE"/>
    <property type="match status" value="1"/>
</dbReference>
<dbReference type="OrthoDB" id="3507586at2"/>
<dbReference type="Proteomes" id="UP000199691">
    <property type="component" value="Unassembled WGS sequence"/>
</dbReference>
<evidence type="ECO:0000256" key="1">
    <source>
        <dbReference type="ARBA" id="ARBA00022801"/>
    </source>
</evidence>
<sequence>MTSPAPAPEGFEHAYAEVNGVTLHYVIGGEGPLAVLVHGWPFSWIEFRALLPLLAARGFRVVAPDLRGSGDSSVPDGHWTKQDEADDLHALLRHLGAGNAFVLGTDVGTMTAHAWAQRYPRDVTRLVLSECFLPGFGLEEHLSHLWHFGFHAESEFAAELVEGREERYLSWFHRQMTRGGITDDDHADLLRTLTRPGGMRGGFEHYATVPQDGRNARAGIKVEVPVLVLHGEHGLPSDVLLNGAREAATDVRAEIVPDAAHTYAADNPAATADALTRFFAA</sequence>
<accession>A0A1H0VDV8</accession>